<accession>C7RGD5</accession>
<keyword evidence="1 4" id="KW-0732">Signal</keyword>
<evidence type="ECO:0000256" key="3">
    <source>
        <dbReference type="SAM" id="MobiDB-lite"/>
    </source>
</evidence>
<dbReference type="KEGG" id="apr:Apre_0499"/>
<dbReference type="RefSeq" id="WP_015777457.1">
    <property type="nucleotide sequence ID" value="NC_013171.1"/>
</dbReference>
<dbReference type="InterPro" id="IPR015304">
    <property type="entry name" value="ZinT_dom"/>
</dbReference>
<dbReference type="GO" id="GO:0008270">
    <property type="term" value="F:zinc ion binding"/>
    <property type="evidence" value="ECO:0007669"/>
    <property type="project" value="InterPro"/>
</dbReference>
<feature type="domain" description="ZinT" evidence="5">
    <location>
        <begin position="63"/>
        <end position="233"/>
    </location>
</feature>
<evidence type="ECO:0000256" key="1">
    <source>
        <dbReference type="ARBA" id="ARBA00022729"/>
    </source>
</evidence>
<evidence type="ECO:0000256" key="4">
    <source>
        <dbReference type="SAM" id="SignalP"/>
    </source>
</evidence>
<dbReference type="eggNOG" id="COG3443">
    <property type="taxonomic scope" value="Bacteria"/>
</dbReference>
<dbReference type="HOGENOM" id="CLU_106584_0_0_9"/>
<dbReference type="SUPFAM" id="SSF50814">
    <property type="entry name" value="Lipocalins"/>
    <property type="match status" value="1"/>
</dbReference>
<feature type="compositionally biased region" description="Basic and acidic residues" evidence="3">
    <location>
        <begin position="27"/>
        <end position="70"/>
    </location>
</feature>
<feature type="signal peptide" evidence="4">
    <location>
        <begin position="1"/>
        <end position="27"/>
    </location>
</feature>
<dbReference type="AlphaFoldDB" id="C7RGD5"/>
<protein>
    <submittedName>
        <fullName evidence="6">YodA domain protein</fullName>
    </submittedName>
</protein>
<reference evidence="6 7" key="1">
    <citation type="journal article" date="2009" name="Stand. Genomic Sci.">
        <title>Complete genome sequence of Anaerococcus prevotii type strain (PC1).</title>
        <authorList>
            <person name="Labutti K."/>
            <person name="Pukall R."/>
            <person name="Steenblock K."/>
            <person name="Glavina Del Rio T."/>
            <person name="Tice H."/>
            <person name="Copeland A."/>
            <person name="Cheng J.F."/>
            <person name="Lucas S."/>
            <person name="Chen F."/>
            <person name="Nolan M."/>
            <person name="Bruce D."/>
            <person name="Goodwin L."/>
            <person name="Pitluck S."/>
            <person name="Ivanova N."/>
            <person name="Mavromatis K."/>
            <person name="Ovchinnikova G."/>
            <person name="Pati A."/>
            <person name="Chen A."/>
            <person name="Palaniappan K."/>
            <person name="Land M."/>
            <person name="Hauser L."/>
            <person name="Chang Y.J."/>
            <person name="Jeffries C.D."/>
            <person name="Chain P."/>
            <person name="Saunders E."/>
            <person name="Brettin T."/>
            <person name="Detter J.C."/>
            <person name="Han C."/>
            <person name="Goker M."/>
            <person name="Bristow J."/>
            <person name="Eisen J.A."/>
            <person name="Markowitz V."/>
            <person name="Hugenholtz P."/>
            <person name="Kyrpides N.C."/>
            <person name="Klenk H.P."/>
            <person name="Lapidus A."/>
        </authorList>
    </citation>
    <scope>NUCLEOTIDE SEQUENCE [LARGE SCALE GENOMIC DNA]</scope>
    <source>
        <strain evidence="7">ATCC 9321 / DSM 20548 / JCM 6508 / NCTC 11806 / PC1</strain>
    </source>
</reference>
<dbReference type="Proteomes" id="UP000002294">
    <property type="component" value="Chromosome"/>
</dbReference>
<dbReference type="InterPro" id="IPR012674">
    <property type="entry name" value="Calycin"/>
</dbReference>
<evidence type="ECO:0000313" key="6">
    <source>
        <dbReference type="EMBL" id="ACV28546.1"/>
    </source>
</evidence>
<dbReference type="Gene3D" id="2.40.128.20">
    <property type="match status" value="1"/>
</dbReference>
<proteinExistence type="predicted"/>
<feature type="chain" id="PRO_5002983854" evidence="4">
    <location>
        <begin position="28"/>
        <end position="234"/>
    </location>
</feature>
<dbReference type="Pfam" id="PF09223">
    <property type="entry name" value="ZinT"/>
    <property type="match status" value="1"/>
</dbReference>
<keyword evidence="7" id="KW-1185">Reference proteome</keyword>
<gene>
    <name evidence="6" type="ordered locus">Apre_0499</name>
</gene>
<dbReference type="PROSITE" id="PS51257">
    <property type="entry name" value="PROKAR_LIPOPROTEIN"/>
    <property type="match status" value="1"/>
</dbReference>
<keyword evidence="2" id="KW-0862">Zinc</keyword>
<evidence type="ECO:0000256" key="2">
    <source>
        <dbReference type="ARBA" id="ARBA00022833"/>
    </source>
</evidence>
<evidence type="ECO:0000259" key="5">
    <source>
        <dbReference type="Pfam" id="PF09223"/>
    </source>
</evidence>
<dbReference type="EMBL" id="CP001708">
    <property type="protein sequence ID" value="ACV28546.1"/>
    <property type="molecule type" value="Genomic_DNA"/>
</dbReference>
<dbReference type="STRING" id="525919.Apre_0499"/>
<name>C7RGD5_ANAPD</name>
<sequence length="234" mass="26959">MKKKNTMALTAILSLGLILAACGNDNAKDKEANNKAQVEEKADTETKDKTSKENDAEKKEESTSDQKMDEVSLADWEGKWNSMSAYLDKNEVQEAFTDLAKKENTDEESAKKAYVEKRHCDFNGLEIEGNKVKFYNEFPDEGKEATAEVEYKYVDKQEVKHGNHMLEWDIFEAVSPDAEYKYLLMMPIHGEESLTHFHMRYGNDKDELLGEEKWFPTFVKPNTTDQQIMDEITE</sequence>
<feature type="region of interest" description="Disordered" evidence="3">
    <location>
        <begin position="27"/>
        <end position="71"/>
    </location>
</feature>
<evidence type="ECO:0000313" key="7">
    <source>
        <dbReference type="Proteomes" id="UP000002294"/>
    </source>
</evidence>
<dbReference type="OrthoDB" id="3186216at2"/>
<organism evidence="6 7">
    <name type="scientific">Anaerococcus prevotii (strain ATCC 9321 / DSM 20548 / JCM 6508 / NCTC 11806 / PC1)</name>
    <name type="common">Peptostreptococcus prevotii</name>
    <name type="synonym">Peptococcus prevotii</name>
    <dbReference type="NCBI Taxonomy" id="525919"/>
    <lineage>
        <taxon>Bacteria</taxon>
        <taxon>Bacillati</taxon>
        <taxon>Bacillota</taxon>
        <taxon>Tissierellia</taxon>
        <taxon>Tissierellales</taxon>
        <taxon>Peptoniphilaceae</taxon>
        <taxon>Anaerococcus</taxon>
    </lineage>
</organism>